<gene>
    <name evidence="5" type="ORF">GCM10009668_33400</name>
</gene>
<comment type="caution">
    <text evidence="5">The sequence shown here is derived from an EMBL/GenBank/DDBJ whole genome shotgun (WGS) entry which is preliminary data.</text>
</comment>
<reference evidence="5 6" key="1">
    <citation type="journal article" date="2019" name="Int. J. Syst. Evol. Microbiol.">
        <title>The Global Catalogue of Microorganisms (GCM) 10K type strain sequencing project: providing services to taxonomists for standard genome sequencing and annotation.</title>
        <authorList>
            <consortium name="The Broad Institute Genomics Platform"/>
            <consortium name="The Broad Institute Genome Sequencing Center for Infectious Disease"/>
            <person name="Wu L."/>
            <person name="Ma J."/>
        </authorList>
    </citation>
    <scope>NUCLEOTIDE SEQUENCE [LARGE SCALE GENOMIC DNA]</scope>
    <source>
        <strain evidence="5 6">JCM 13008</strain>
    </source>
</reference>
<evidence type="ECO:0000313" key="6">
    <source>
        <dbReference type="Proteomes" id="UP001501581"/>
    </source>
</evidence>
<keyword evidence="3" id="KW-0560">Oxidoreductase</keyword>
<dbReference type="InterPro" id="IPR050765">
    <property type="entry name" value="Riboflavin_Biosynth_HTPR"/>
</dbReference>
<keyword evidence="2" id="KW-0521">NADP</keyword>
<dbReference type="NCBIfam" id="NF010663">
    <property type="entry name" value="PRK14059.1-1"/>
    <property type="match status" value="1"/>
</dbReference>
<dbReference type="SUPFAM" id="SSF53597">
    <property type="entry name" value="Dihydrofolate reductase-like"/>
    <property type="match status" value="1"/>
</dbReference>
<dbReference type="PANTHER" id="PTHR38011:SF7">
    <property type="entry name" value="2,5-DIAMINO-6-RIBOSYLAMINO-4(3H)-PYRIMIDINONE 5'-PHOSPHATE REDUCTASE"/>
    <property type="match status" value="1"/>
</dbReference>
<accession>A0ABN1U179</accession>
<dbReference type="Proteomes" id="UP001501581">
    <property type="component" value="Unassembled WGS sequence"/>
</dbReference>
<organism evidence="5 6">
    <name type="scientific">Nocardioides dubius</name>
    <dbReference type="NCBI Taxonomy" id="317019"/>
    <lineage>
        <taxon>Bacteria</taxon>
        <taxon>Bacillati</taxon>
        <taxon>Actinomycetota</taxon>
        <taxon>Actinomycetes</taxon>
        <taxon>Propionibacteriales</taxon>
        <taxon>Nocardioidaceae</taxon>
        <taxon>Nocardioides</taxon>
    </lineage>
</organism>
<evidence type="ECO:0000313" key="5">
    <source>
        <dbReference type="EMBL" id="GAA1110127.1"/>
    </source>
</evidence>
<evidence type="ECO:0000256" key="1">
    <source>
        <dbReference type="ARBA" id="ARBA00005104"/>
    </source>
</evidence>
<feature type="domain" description="Bacterial bifunctional deaminase-reductase C-terminal" evidence="4">
    <location>
        <begin position="26"/>
        <end position="233"/>
    </location>
</feature>
<dbReference type="Gene3D" id="3.40.430.10">
    <property type="entry name" value="Dihydrofolate Reductase, subunit A"/>
    <property type="match status" value="1"/>
</dbReference>
<evidence type="ECO:0000256" key="3">
    <source>
        <dbReference type="ARBA" id="ARBA00023002"/>
    </source>
</evidence>
<evidence type="ECO:0000259" key="4">
    <source>
        <dbReference type="Pfam" id="PF01872"/>
    </source>
</evidence>
<dbReference type="Pfam" id="PF01872">
    <property type="entry name" value="RibD_C"/>
    <property type="match status" value="1"/>
</dbReference>
<sequence length="242" mass="25432">MLTLRRLLPESDEIEALEAYALPAKPHLRANMVSSVDGAATMGGRVGTLTGPADQVLLRVLRSLADVLLVGAGTVRGEGYGPVRCAPQAVPVRAAAGQLPAARLAVVTRQMDLDLTSSAFTEAPVRPIVITSGSAPQEKVDAAAEVADVIVTGDEEIDLADAVAQLHALGLPRILSEGGPRLLADLFAGDLVDELCWAVSPLVLGGGSESRITNGATLDEPTRLRLGSVYESDDYLFLRYQR</sequence>
<dbReference type="EMBL" id="BAAALG010000012">
    <property type="protein sequence ID" value="GAA1110127.1"/>
    <property type="molecule type" value="Genomic_DNA"/>
</dbReference>
<dbReference type="InterPro" id="IPR002734">
    <property type="entry name" value="RibDG_C"/>
</dbReference>
<name>A0ABN1U179_9ACTN</name>
<dbReference type="RefSeq" id="WP_343995988.1">
    <property type="nucleotide sequence ID" value="NZ_BAAALG010000012.1"/>
</dbReference>
<keyword evidence="6" id="KW-1185">Reference proteome</keyword>
<comment type="pathway">
    <text evidence="1">Cofactor biosynthesis; riboflavin biosynthesis.</text>
</comment>
<evidence type="ECO:0000256" key="2">
    <source>
        <dbReference type="ARBA" id="ARBA00022857"/>
    </source>
</evidence>
<dbReference type="PANTHER" id="PTHR38011">
    <property type="entry name" value="DIHYDROFOLATE REDUCTASE FAMILY PROTEIN (AFU_ORTHOLOGUE AFUA_8G06820)"/>
    <property type="match status" value="1"/>
</dbReference>
<dbReference type="InterPro" id="IPR024072">
    <property type="entry name" value="DHFR-like_dom_sf"/>
</dbReference>
<proteinExistence type="predicted"/>
<protein>
    <submittedName>
        <fullName evidence="5">Pyrimidine reductase family protein</fullName>
    </submittedName>
</protein>